<dbReference type="EMBL" id="LAZR01006990">
    <property type="protein sequence ID" value="KKM88224.1"/>
    <property type="molecule type" value="Genomic_DNA"/>
</dbReference>
<proteinExistence type="predicted"/>
<dbReference type="AlphaFoldDB" id="A0A0F9L0Q6"/>
<protein>
    <submittedName>
        <fullName evidence="1">Uncharacterized protein</fullName>
    </submittedName>
</protein>
<comment type="caution">
    <text evidence="1">The sequence shown here is derived from an EMBL/GenBank/DDBJ whole genome shotgun (WGS) entry which is preliminary data.</text>
</comment>
<reference evidence="1" key="1">
    <citation type="journal article" date="2015" name="Nature">
        <title>Complex archaea that bridge the gap between prokaryotes and eukaryotes.</title>
        <authorList>
            <person name="Spang A."/>
            <person name="Saw J.H."/>
            <person name="Jorgensen S.L."/>
            <person name="Zaremba-Niedzwiedzka K."/>
            <person name="Martijn J."/>
            <person name="Lind A.E."/>
            <person name="van Eijk R."/>
            <person name="Schleper C."/>
            <person name="Guy L."/>
            <person name="Ettema T.J."/>
        </authorList>
    </citation>
    <scope>NUCLEOTIDE SEQUENCE</scope>
</reference>
<accession>A0A0F9L0Q6</accession>
<organism evidence="1">
    <name type="scientific">marine sediment metagenome</name>
    <dbReference type="NCBI Taxonomy" id="412755"/>
    <lineage>
        <taxon>unclassified sequences</taxon>
        <taxon>metagenomes</taxon>
        <taxon>ecological metagenomes</taxon>
    </lineage>
</organism>
<gene>
    <name evidence="1" type="ORF">LCGC14_1260920</name>
</gene>
<name>A0A0F9L0Q6_9ZZZZ</name>
<evidence type="ECO:0000313" key="1">
    <source>
        <dbReference type="EMBL" id="KKM88224.1"/>
    </source>
</evidence>
<sequence>MKTKLEKKKPKDKYCKVKDRWVKACNKWLEILWRSDFYVTYEFGTVGSSDDEGWIAIANVTTKPRYKDALITADPKQLYELTPELLDKHACHEIMHIVLSQYQDFTKDLIGWIPGQGKREVFRTVQKDEVELLATNLTQIVIKLYKNSKLGSCCHKHDPKQKLPVAKEL</sequence>